<dbReference type="RefSeq" id="WP_304415703.1">
    <property type="nucleotide sequence ID" value="NZ_JANAIE010000001.1"/>
</dbReference>
<dbReference type="Pfam" id="PF20257">
    <property type="entry name" value="SAM_HAT_C"/>
    <property type="match status" value="1"/>
</dbReference>
<dbReference type="InterPro" id="IPR002747">
    <property type="entry name" value="SAM_OH_AdoTrfase"/>
</dbReference>
<organism evidence="5 6">
    <name type="scientific">Profundicola chukchiensis</name>
    <dbReference type="NCBI Taxonomy" id="2961959"/>
    <lineage>
        <taxon>Bacteria</taxon>
        <taxon>Pseudomonadati</taxon>
        <taxon>Bacteroidota</taxon>
        <taxon>Flavobacteriia</taxon>
        <taxon>Flavobacteriales</taxon>
        <taxon>Weeksellaceae</taxon>
        <taxon>Profundicola</taxon>
    </lineage>
</organism>
<evidence type="ECO:0000313" key="5">
    <source>
        <dbReference type="EMBL" id="MDG4946996.1"/>
    </source>
</evidence>
<dbReference type="Gene3D" id="3.40.50.10790">
    <property type="entry name" value="S-adenosyl-l-methionine hydroxide adenosyltransferase, N-terminal"/>
    <property type="match status" value="1"/>
</dbReference>
<dbReference type="AlphaFoldDB" id="A0A9X4RVR9"/>
<evidence type="ECO:0000256" key="1">
    <source>
        <dbReference type="ARBA" id="ARBA00022691"/>
    </source>
</evidence>
<feature type="domain" description="S-adenosyl-l-methionine hydroxide adenosyltransferase N-terminal" evidence="3">
    <location>
        <begin position="4"/>
        <end position="146"/>
    </location>
</feature>
<dbReference type="InterPro" id="IPR046470">
    <property type="entry name" value="SAM_HAT_C"/>
</dbReference>
<gene>
    <name evidence="5" type="ORF">NMK71_11290</name>
</gene>
<sequence length="274" mass="30523">MSVITLTTDFGNRGYMVASIKGAILKEFENACLVDITHEVEPFNIAEAAFLIRNVYKDFPDGTVHIIGVDSLPNKVTKLLAAKIDGHYFIAADNGILSLILAEQRPENMVEITLGRFHEFSNFPTRDIFVPVACHLLRGGKLEVIGNYTETYKELNTIRPVVHGDDNIMGNVIHIDNYGNVVTNIQKKLFEEKRRGRNFVIQVRHLPFEKILDRYADAVKDFDNEVDSHGEKMVLFNSAGYLEVAVYKGNPNSFGGASSLLGLSVGDVISVEFS</sequence>
<comment type="caution">
    <text evidence="5">The sequence shown here is derived from an EMBL/GenBank/DDBJ whole genome shotgun (WGS) entry which is preliminary data.</text>
</comment>
<protein>
    <submittedName>
        <fullName evidence="5">SAM-dependent chlorinase/fluorinase</fullName>
    </submittedName>
</protein>
<dbReference type="Gene3D" id="2.40.30.90">
    <property type="entry name" value="Bacterial fluorinating enzyme like"/>
    <property type="match status" value="1"/>
</dbReference>
<evidence type="ECO:0000313" key="6">
    <source>
        <dbReference type="Proteomes" id="UP001152599"/>
    </source>
</evidence>
<dbReference type="Proteomes" id="UP001152599">
    <property type="component" value="Unassembled WGS sequence"/>
</dbReference>
<dbReference type="InterPro" id="IPR023227">
    <property type="entry name" value="SAM_OH_AdoTrfase_C_sf"/>
</dbReference>
<dbReference type="PANTHER" id="PTHR35092:SF1">
    <property type="entry name" value="CHLORINASE MJ1651"/>
    <property type="match status" value="1"/>
</dbReference>
<dbReference type="PANTHER" id="PTHR35092">
    <property type="entry name" value="CHLORINASE MJ1651"/>
    <property type="match status" value="1"/>
</dbReference>
<evidence type="ECO:0000259" key="4">
    <source>
        <dbReference type="Pfam" id="PF20257"/>
    </source>
</evidence>
<dbReference type="SUPFAM" id="SSF102522">
    <property type="entry name" value="Bacterial fluorinating enzyme, N-terminal domain"/>
    <property type="match status" value="1"/>
</dbReference>
<comment type="similarity">
    <text evidence="2">Belongs to the SAM hydrolase / SAM-dependent halogenase family.</text>
</comment>
<accession>A0A9X4RVR9</accession>
<feature type="domain" description="S-adenosyl-l-methionine hydroxide adenosyltransferase C-terminal" evidence="4">
    <location>
        <begin position="170"/>
        <end position="269"/>
    </location>
</feature>
<dbReference type="Pfam" id="PF01887">
    <property type="entry name" value="SAM_HAT_N"/>
    <property type="match status" value="1"/>
</dbReference>
<dbReference type="InterPro" id="IPR023228">
    <property type="entry name" value="SAM_OH_AdoTrfase_N_sf"/>
</dbReference>
<reference evidence="5" key="1">
    <citation type="submission" date="2022-07" db="EMBL/GenBank/DDBJ databases">
        <title>Description and genome-wide analysis of Profundicola chukchiensis gen. nov., sp. nov., marine bacteria isolated from bottom sediments of the Chukchi Sea.</title>
        <authorList>
            <person name="Romanenko L."/>
            <person name="Otstavnykh N."/>
            <person name="Kurilenko V."/>
            <person name="Eremeev V."/>
            <person name="Velansky P."/>
            <person name="Mikhailov V."/>
            <person name="Isaeva M."/>
        </authorList>
    </citation>
    <scope>NUCLEOTIDE SEQUENCE</scope>
    <source>
        <strain evidence="5">KMM 9713</strain>
    </source>
</reference>
<dbReference type="SUPFAM" id="SSF101852">
    <property type="entry name" value="Bacterial fluorinating enzyme, C-terminal domain"/>
    <property type="match status" value="1"/>
</dbReference>
<dbReference type="InterPro" id="IPR046469">
    <property type="entry name" value="SAM_HAT_N"/>
</dbReference>
<evidence type="ECO:0000256" key="2">
    <source>
        <dbReference type="ARBA" id="ARBA00024035"/>
    </source>
</evidence>
<evidence type="ECO:0000259" key="3">
    <source>
        <dbReference type="Pfam" id="PF01887"/>
    </source>
</evidence>
<name>A0A9X4RVR9_9FLAO</name>
<proteinExistence type="inferred from homology"/>
<keyword evidence="1" id="KW-0949">S-adenosyl-L-methionine</keyword>
<keyword evidence="6" id="KW-1185">Reference proteome</keyword>
<dbReference type="PIRSF" id="PIRSF006779">
    <property type="entry name" value="UCP006779"/>
    <property type="match status" value="1"/>
</dbReference>
<dbReference type="EMBL" id="JANCMU010000009">
    <property type="protein sequence ID" value="MDG4946996.1"/>
    <property type="molecule type" value="Genomic_DNA"/>
</dbReference>